<name>A0A8S4AA03_9TELE</name>
<feature type="compositionally biased region" description="Polar residues" evidence="1">
    <location>
        <begin position="176"/>
        <end position="195"/>
    </location>
</feature>
<feature type="compositionally biased region" description="Basic and acidic residues" evidence="1">
    <location>
        <begin position="1"/>
        <end position="14"/>
    </location>
</feature>
<gene>
    <name evidence="2" type="ORF">MMEN_LOCUS92</name>
</gene>
<dbReference type="AlphaFoldDB" id="A0A8S4AA03"/>
<dbReference type="Proteomes" id="UP000677803">
    <property type="component" value="Unassembled WGS sequence"/>
</dbReference>
<feature type="region of interest" description="Disordered" evidence="1">
    <location>
        <begin position="171"/>
        <end position="203"/>
    </location>
</feature>
<organism evidence="2 3">
    <name type="scientific">Menidia menidia</name>
    <name type="common">Atlantic silverside</name>
    <dbReference type="NCBI Taxonomy" id="238744"/>
    <lineage>
        <taxon>Eukaryota</taxon>
        <taxon>Metazoa</taxon>
        <taxon>Chordata</taxon>
        <taxon>Craniata</taxon>
        <taxon>Vertebrata</taxon>
        <taxon>Euteleostomi</taxon>
        <taxon>Actinopterygii</taxon>
        <taxon>Neopterygii</taxon>
        <taxon>Teleostei</taxon>
        <taxon>Neoteleostei</taxon>
        <taxon>Acanthomorphata</taxon>
        <taxon>Ovalentaria</taxon>
        <taxon>Atherinomorphae</taxon>
        <taxon>Atheriniformes</taxon>
        <taxon>Atherinopsidae</taxon>
        <taxon>Menidiinae</taxon>
        <taxon>Menidia</taxon>
    </lineage>
</organism>
<accession>A0A8S4AA03</accession>
<feature type="region of interest" description="Disordered" evidence="1">
    <location>
        <begin position="1"/>
        <end position="37"/>
    </location>
</feature>
<reference evidence="2" key="1">
    <citation type="submission" date="2021-05" db="EMBL/GenBank/DDBJ databases">
        <authorList>
            <person name="Tigano A."/>
        </authorList>
    </citation>
    <scope>NUCLEOTIDE SEQUENCE</scope>
</reference>
<evidence type="ECO:0000256" key="1">
    <source>
        <dbReference type="SAM" id="MobiDB-lite"/>
    </source>
</evidence>
<evidence type="ECO:0000313" key="3">
    <source>
        <dbReference type="Proteomes" id="UP000677803"/>
    </source>
</evidence>
<sequence length="203" mass="22364">MVKNKIREEEEAKGARRTKRRRGKRRMRRRMRSSSPKAAETCSFLFNGAAERSSPFNHWAGPDQVWSGSGLVQVWIMSLGPDQVWSGPGLVQVLRSGLDQVRLRSGSGPQVRIRSGLAQICFRSGSYPQVQISPGLAQVLRSQDAAGCCESESCWSAAAGNEERALHPKAPVQGFKSGSLNQNQILKPDPQTRSLNKILKPDP</sequence>
<keyword evidence="3" id="KW-1185">Reference proteome</keyword>
<proteinExistence type="predicted"/>
<feature type="compositionally biased region" description="Basic residues" evidence="1">
    <location>
        <begin position="15"/>
        <end position="32"/>
    </location>
</feature>
<comment type="caution">
    <text evidence="2">The sequence shown here is derived from an EMBL/GenBank/DDBJ whole genome shotgun (WGS) entry which is preliminary data.</text>
</comment>
<dbReference type="EMBL" id="CAJRST010000001">
    <property type="protein sequence ID" value="CAG5849515.1"/>
    <property type="molecule type" value="Genomic_DNA"/>
</dbReference>
<protein>
    <submittedName>
        <fullName evidence="2">(Atlantic silverside) hypothetical protein</fullName>
    </submittedName>
</protein>
<evidence type="ECO:0000313" key="2">
    <source>
        <dbReference type="EMBL" id="CAG5849515.1"/>
    </source>
</evidence>